<feature type="binding site" evidence="8">
    <location>
        <begin position="26"/>
        <end position="31"/>
    </location>
    <ligand>
        <name>ATP</name>
        <dbReference type="ChEBI" id="CHEBI:30616"/>
    </ligand>
</feature>
<dbReference type="Proteomes" id="UP001165489">
    <property type="component" value="Unassembled WGS sequence"/>
</dbReference>
<keyword evidence="2 8" id="KW-0963">Cytoplasm</keyword>
<dbReference type="Gene3D" id="3.40.50.620">
    <property type="entry name" value="HUPs"/>
    <property type="match status" value="1"/>
</dbReference>
<evidence type="ECO:0000256" key="3">
    <source>
        <dbReference type="ARBA" id="ARBA00022598"/>
    </source>
</evidence>
<evidence type="ECO:0000313" key="10">
    <source>
        <dbReference type="EMBL" id="MCH7408880.1"/>
    </source>
</evidence>
<protein>
    <recommendedName>
        <fullName evidence="8">tRNA(Ile)-lysidine synthase</fullName>
        <ecNumber evidence="8">6.3.4.19</ecNumber>
    </recommendedName>
    <alternativeName>
        <fullName evidence="8">tRNA(Ile)-2-lysyl-cytidine synthase</fullName>
    </alternativeName>
    <alternativeName>
        <fullName evidence="8">tRNA(Ile)-lysidine synthetase</fullName>
    </alternativeName>
</protein>
<evidence type="ECO:0000256" key="4">
    <source>
        <dbReference type="ARBA" id="ARBA00022694"/>
    </source>
</evidence>
<dbReference type="GO" id="GO:0032267">
    <property type="term" value="F:tRNA(Ile)-lysidine synthase activity"/>
    <property type="evidence" value="ECO:0007669"/>
    <property type="project" value="UniProtKB-EC"/>
</dbReference>
<dbReference type="PANTHER" id="PTHR43033">
    <property type="entry name" value="TRNA(ILE)-LYSIDINE SYNTHASE-RELATED"/>
    <property type="match status" value="1"/>
</dbReference>
<dbReference type="InterPro" id="IPR012094">
    <property type="entry name" value="tRNA_Ile_lys_synt"/>
</dbReference>
<comment type="similarity">
    <text evidence="8">Belongs to the tRNA(Ile)-lysidine synthase family.</text>
</comment>
<comment type="subcellular location">
    <subcellularLocation>
        <location evidence="1 8">Cytoplasm</location>
    </subcellularLocation>
</comment>
<dbReference type="InterPro" id="IPR012795">
    <property type="entry name" value="tRNA_Ile_lys_synt_N"/>
</dbReference>
<comment type="domain">
    <text evidence="8">The N-terminal region contains the highly conserved SGGXDS motif, predicted to be a P-loop motif involved in ATP binding.</text>
</comment>
<keyword evidence="6 8" id="KW-0067">ATP-binding</keyword>
<dbReference type="SUPFAM" id="SSF56037">
    <property type="entry name" value="PheT/TilS domain"/>
    <property type="match status" value="1"/>
</dbReference>
<dbReference type="InterPro" id="IPR014729">
    <property type="entry name" value="Rossmann-like_a/b/a_fold"/>
</dbReference>
<feature type="domain" description="Lysidine-tRNA(Ile) synthetase C-terminal" evidence="9">
    <location>
        <begin position="363"/>
        <end position="435"/>
    </location>
</feature>
<dbReference type="EC" id="6.3.4.19" evidence="8"/>
<dbReference type="SMART" id="SM00977">
    <property type="entry name" value="TilS_C"/>
    <property type="match status" value="1"/>
</dbReference>
<comment type="function">
    <text evidence="8">Ligates lysine onto the cytidine present at position 34 of the AUA codon-specific tRNA(Ile) that contains the anticodon CAU, in an ATP-dependent manner. Cytidine is converted to lysidine, thus changing the amino acid specificity of the tRNA from methionine to isoleucine.</text>
</comment>
<proteinExistence type="inferred from homology"/>
<evidence type="ECO:0000256" key="5">
    <source>
        <dbReference type="ARBA" id="ARBA00022741"/>
    </source>
</evidence>
<dbReference type="NCBIfam" id="TIGR02433">
    <property type="entry name" value="lysidine_TilS_C"/>
    <property type="match status" value="1"/>
</dbReference>
<keyword evidence="5 8" id="KW-0547">Nucleotide-binding</keyword>
<organism evidence="10 11">
    <name type="scientific">Belliella filtrata</name>
    <dbReference type="NCBI Taxonomy" id="2923435"/>
    <lineage>
        <taxon>Bacteria</taxon>
        <taxon>Pseudomonadati</taxon>
        <taxon>Bacteroidota</taxon>
        <taxon>Cytophagia</taxon>
        <taxon>Cytophagales</taxon>
        <taxon>Cyclobacteriaceae</taxon>
        <taxon>Belliella</taxon>
    </lineage>
</organism>
<sequence>MVEHFIQHIRSKNLFDLENHYLLAISGGVDSTCLGYLLKEAGVKFSLLHYNFGLRGEESNGDEAFVSELADTWGVQMYVQRASDIDFQTPGKSIQMIARDLRYRWFEHVYQSGNYSGVIVAHHMEDQVETVFLNLLRGSGIEGMYGMADRRGHLIRPLLPFKKSQLEAYMVAHRLPWRIDSSNQKNVYKRNFIRNEMMPLIESGFPNALELLGGSFQRVKDTGKAFFYLFEQWKSETIKHEGSYQYLEMQSVINLPGRSSMLYYWLRDYGFSTADISDILKVAESGSTGKLFYSSEYSLNVDRDVFILGKVKGTMDAFSIDETDILFQINGEKYEVLHMQSPVTIDKSSQNAMLDRDKLAFPLEIRTWAHGDKMIPLGMKHEKKVSDILIDMKVPMIQKRDVKVMCAGEEIVWLIGLRISDRFKCDDFSKKIVYFKKA</sequence>
<reference evidence="10" key="1">
    <citation type="submission" date="2022-03" db="EMBL/GenBank/DDBJ databases">
        <title>De novo assembled genomes of Belliella spp. (Cyclobacteriaceae) strains.</title>
        <authorList>
            <person name="Szabo A."/>
            <person name="Korponai K."/>
            <person name="Felfoldi T."/>
        </authorList>
    </citation>
    <scope>NUCLEOTIDE SEQUENCE</scope>
    <source>
        <strain evidence="10">DSM 111904</strain>
    </source>
</reference>
<dbReference type="NCBIfam" id="TIGR02432">
    <property type="entry name" value="lysidine_TilS_N"/>
    <property type="match status" value="1"/>
</dbReference>
<dbReference type="Pfam" id="PF11734">
    <property type="entry name" value="TilS_C"/>
    <property type="match status" value="1"/>
</dbReference>
<gene>
    <name evidence="8 10" type="primary">tilS</name>
    <name evidence="10" type="ORF">MM239_05705</name>
</gene>
<name>A0ABS9UYR6_9BACT</name>
<dbReference type="PANTHER" id="PTHR43033:SF1">
    <property type="entry name" value="TRNA(ILE)-LYSIDINE SYNTHASE-RELATED"/>
    <property type="match status" value="1"/>
</dbReference>
<keyword evidence="3 8" id="KW-0436">Ligase</keyword>
<dbReference type="RefSeq" id="WP_241347241.1">
    <property type="nucleotide sequence ID" value="NZ_JAKZGP010000009.1"/>
</dbReference>
<dbReference type="Pfam" id="PF01171">
    <property type="entry name" value="ATP_bind_3"/>
    <property type="match status" value="1"/>
</dbReference>
<keyword evidence="11" id="KW-1185">Reference proteome</keyword>
<dbReference type="InterPro" id="IPR012796">
    <property type="entry name" value="Lysidine-tRNA-synth_C"/>
</dbReference>
<evidence type="ECO:0000259" key="9">
    <source>
        <dbReference type="SMART" id="SM00977"/>
    </source>
</evidence>
<evidence type="ECO:0000256" key="2">
    <source>
        <dbReference type="ARBA" id="ARBA00022490"/>
    </source>
</evidence>
<dbReference type="InterPro" id="IPR011063">
    <property type="entry name" value="TilS/TtcA_N"/>
</dbReference>
<keyword evidence="4 8" id="KW-0819">tRNA processing</keyword>
<dbReference type="EMBL" id="JAKZGP010000009">
    <property type="protein sequence ID" value="MCH7408880.1"/>
    <property type="molecule type" value="Genomic_DNA"/>
</dbReference>
<evidence type="ECO:0000313" key="11">
    <source>
        <dbReference type="Proteomes" id="UP001165489"/>
    </source>
</evidence>
<dbReference type="HAMAP" id="MF_01161">
    <property type="entry name" value="tRNA_Ile_lys_synt"/>
    <property type="match status" value="1"/>
</dbReference>
<accession>A0ABS9UYR6</accession>
<dbReference type="CDD" id="cd01992">
    <property type="entry name" value="TilS_N"/>
    <property type="match status" value="1"/>
</dbReference>
<dbReference type="SUPFAM" id="SSF52402">
    <property type="entry name" value="Adenine nucleotide alpha hydrolases-like"/>
    <property type="match status" value="1"/>
</dbReference>
<comment type="catalytic activity">
    <reaction evidence="7 8">
        <text>cytidine(34) in tRNA(Ile2) + L-lysine + ATP = lysidine(34) in tRNA(Ile2) + AMP + diphosphate + H(+)</text>
        <dbReference type="Rhea" id="RHEA:43744"/>
        <dbReference type="Rhea" id="RHEA-COMP:10625"/>
        <dbReference type="Rhea" id="RHEA-COMP:10670"/>
        <dbReference type="ChEBI" id="CHEBI:15378"/>
        <dbReference type="ChEBI" id="CHEBI:30616"/>
        <dbReference type="ChEBI" id="CHEBI:32551"/>
        <dbReference type="ChEBI" id="CHEBI:33019"/>
        <dbReference type="ChEBI" id="CHEBI:82748"/>
        <dbReference type="ChEBI" id="CHEBI:83665"/>
        <dbReference type="ChEBI" id="CHEBI:456215"/>
        <dbReference type="EC" id="6.3.4.19"/>
    </reaction>
</comment>
<evidence type="ECO:0000256" key="1">
    <source>
        <dbReference type="ARBA" id="ARBA00004496"/>
    </source>
</evidence>
<evidence type="ECO:0000256" key="8">
    <source>
        <dbReference type="HAMAP-Rule" id="MF_01161"/>
    </source>
</evidence>
<evidence type="ECO:0000256" key="6">
    <source>
        <dbReference type="ARBA" id="ARBA00022840"/>
    </source>
</evidence>
<comment type="caution">
    <text evidence="10">The sequence shown here is derived from an EMBL/GenBank/DDBJ whole genome shotgun (WGS) entry which is preliminary data.</text>
</comment>
<evidence type="ECO:0000256" key="7">
    <source>
        <dbReference type="ARBA" id="ARBA00048539"/>
    </source>
</evidence>